<keyword evidence="2" id="KW-1185">Reference proteome</keyword>
<protein>
    <submittedName>
        <fullName evidence="1">Uncharacterized protein</fullName>
    </submittedName>
</protein>
<evidence type="ECO:0000313" key="2">
    <source>
        <dbReference type="Proteomes" id="UP001374535"/>
    </source>
</evidence>
<dbReference type="Proteomes" id="UP001374535">
    <property type="component" value="Chromosome 9"/>
</dbReference>
<reference evidence="1 2" key="1">
    <citation type="journal article" date="2023" name="Life. Sci Alliance">
        <title>Evolutionary insights into 3D genome organization and epigenetic landscape of Vigna mungo.</title>
        <authorList>
            <person name="Junaid A."/>
            <person name="Singh B."/>
            <person name="Bhatia S."/>
        </authorList>
    </citation>
    <scope>NUCLEOTIDE SEQUENCE [LARGE SCALE GENOMIC DNA]</scope>
    <source>
        <strain evidence="1">Urdbean</strain>
    </source>
</reference>
<dbReference type="EMBL" id="CP144692">
    <property type="protein sequence ID" value="WVY98004.1"/>
    <property type="molecule type" value="Genomic_DNA"/>
</dbReference>
<proteinExistence type="predicted"/>
<accession>A0AAQ3MUP0</accession>
<name>A0AAQ3MUP0_VIGMU</name>
<dbReference type="AlphaFoldDB" id="A0AAQ3MUP0"/>
<evidence type="ECO:0000313" key="1">
    <source>
        <dbReference type="EMBL" id="WVY98004.1"/>
    </source>
</evidence>
<sequence>MVSKYTDPWYAPVSYWGDCLIPIQACICNHYIVCRDHITKIYHQIWIFMLEHRVHDVDGVQVLAWAPLRPRVLSKMKVREEPNLESCTLRHLNLLCEFPLLCERENHR</sequence>
<gene>
    <name evidence="1" type="ORF">V8G54_030155</name>
</gene>
<organism evidence="1 2">
    <name type="scientific">Vigna mungo</name>
    <name type="common">Black gram</name>
    <name type="synonym">Phaseolus mungo</name>
    <dbReference type="NCBI Taxonomy" id="3915"/>
    <lineage>
        <taxon>Eukaryota</taxon>
        <taxon>Viridiplantae</taxon>
        <taxon>Streptophyta</taxon>
        <taxon>Embryophyta</taxon>
        <taxon>Tracheophyta</taxon>
        <taxon>Spermatophyta</taxon>
        <taxon>Magnoliopsida</taxon>
        <taxon>eudicotyledons</taxon>
        <taxon>Gunneridae</taxon>
        <taxon>Pentapetalae</taxon>
        <taxon>rosids</taxon>
        <taxon>fabids</taxon>
        <taxon>Fabales</taxon>
        <taxon>Fabaceae</taxon>
        <taxon>Papilionoideae</taxon>
        <taxon>50 kb inversion clade</taxon>
        <taxon>NPAAA clade</taxon>
        <taxon>indigoferoid/millettioid clade</taxon>
        <taxon>Phaseoleae</taxon>
        <taxon>Vigna</taxon>
    </lineage>
</organism>